<evidence type="ECO:0000313" key="3">
    <source>
        <dbReference type="Proteomes" id="UP000631114"/>
    </source>
</evidence>
<dbReference type="Proteomes" id="UP000631114">
    <property type="component" value="Unassembled WGS sequence"/>
</dbReference>
<feature type="compositionally biased region" description="Acidic residues" evidence="1">
    <location>
        <begin position="116"/>
        <end position="125"/>
    </location>
</feature>
<reference evidence="2 3" key="1">
    <citation type="submission" date="2020-10" db="EMBL/GenBank/DDBJ databases">
        <title>The Coptis chinensis genome and diversification of protoberbering-type alkaloids.</title>
        <authorList>
            <person name="Wang B."/>
            <person name="Shu S."/>
            <person name="Song C."/>
            <person name="Liu Y."/>
        </authorList>
    </citation>
    <scope>NUCLEOTIDE SEQUENCE [LARGE SCALE GENOMIC DNA]</scope>
    <source>
        <strain evidence="2">HL-2020</strain>
        <tissue evidence="2">Leaf</tissue>
    </source>
</reference>
<keyword evidence="3" id="KW-1185">Reference proteome</keyword>
<comment type="caution">
    <text evidence="2">The sequence shown here is derived from an EMBL/GenBank/DDBJ whole genome shotgun (WGS) entry which is preliminary data.</text>
</comment>
<feature type="compositionally biased region" description="Low complexity" evidence="1">
    <location>
        <begin position="30"/>
        <end position="42"/>
    </location>
</feature>
<feature type="region of interest" description="Disordered" evidence="1">
    <location>
        <begin position="1"/>
        <end position="42"/>
    </location>
</feature>
<sequence length="125" mass="14134">MDSTESEKRKREGEINERKTKKRGDNGGQETTTSTSSSTATEAEVEEFFAIIRRFHSAVRYFKKENDKGKGKLTEKSASWKPDFVVRELEECNGVMKNKGKKEERVEENGGLDLNLDPESDPNSG</sequence>
<feature type="region of interest" description="Disordered" evidence="1">
    <location>
        <begin position="100"/>
        <end position="125"/>
    </location>
</feature>
<dbReference type="AlphaFoldDB" id="A0A835LHZ7"/>
<organism evidence="2 3">
    <name type="scientific">Coptis chinensis</name>
    <dbReference type="NCBI Taxonomy" id="261450"/>
    <lineage>
        <taxon>Eukaryota</taxon>
        <taxon>Viridiplantae</taxon>
        <taxon>Streptophyta</taxon>
        <taxon>Embryophyta</taxon>
        <taxon>Tracheophyta</taxon>
        <taxon>Spermatophyta</taxon>
        <taxon>Magnoliopsida</taxon>
        <taxon>Ranunculales</taxon>
        <taxon>Ranunculaceae</taxon>
        <taxon>Coptidoideae</taxon>
        <taxon>Coptis</taxon>
    </lineage>
</organism>
<protein>
    <recommendedName>
        <fullName evidence="4">Protein NIM1-INTERACTING 2</fullName>
    </recommendedName>
</protein>
<gene>
    <name evidence="2" type="ORF">IFM89_020478</name>
</gene>
<dbReference type="PANTHER" id="PTHR35735:SF8">
    <property type="entry name" value="PROTEIN NIM1-INTERACTING 2"/>
    <property type="match status" value="1"/>
</dbReference>
<dbReference type="InterPro" id="IPR034577">
    <property type="entry name" value="NIMIN-2"/>
</dbReference>
<evidence type="ECO:0000313" key="2">
    <source>
        <dbReference type="EMBL" id="KAF9593182.1"/>
    </source>
</evidence>
<feature type="compositionally biased region" description="Basic and acidic residues" evidence="1">
    <location>
        <begin position="1"/>
        <end position="18"/>
    </location>
</feature>
<dbReference type="GO" id="GO:0010112">
    <property type="term" value="P:regulation of systemic acquired resistance"/>
    <property type="evidence" value="ECO:0007669"/>
    <property type="project" value="InterPro"/>
</dbReference>
<name>A0A835LHZ7_9MAGN</name>
<dbReference type="PANTHER" id="PTHR35735">
    <property type="entry name" value="PROTEIN NIM1-INTERACTING 2"/>
    <property type="match status" value="1"/>
</dbReference>
<dbReference type="EMBL" id="JADFTS010000008">
    <property type="protein sequence ID" value="KAF9593182.1"/>
    <property type="molecule type" value="Genomic_DNA"/>
</dbReference>
<accession>A0A835LHZ7</accession>
<dbReference type="OrthoDB" id="1098796at2759"/>
<evidence type="ECO:0008006" key="4">
    <source>
        <dbReference type="Google" id="ProtNLM"/>
    </source>
</evidence>
<proteinExistence type="predicted"/>
<evidence type="ECO:0000256" key="1">
    <source>
        <dbReference type="SAM" id="MobiDB-lite"/>
    </source>
</evidence>